<evidence type="ECO:0000256" key="2">
    <source>
        <dbReference type="ARBA" id="ARBA00022741"/>
    </source>
</evidence>
<evidence type="ECO:0000313" key="8">
    <source>
        <dbReference type="Proteomes" id="UP000314294"/>
    </source>
</evidence>
<dbReference type="SUPFAM" id="SSF82051">
    <property type="entry name" value="Obg GTP-binding protein N-terminal domain"/>
    <property type="match status" value="1"/>
</dbReference>
<dbReference type="InterPro" id="IPR006073">
    <property type="entry name" value="GTP-bd"/>
</dbReference>
<dbReference type="InterPro" id="IPR031167">
    <property type="entry name" value="G_OBG"/>
</dbReference>
<organism evidence="7 8">
    <name type="scientific">Liparis tanakae</name>
    <name type="common">Tanaka's snailfish</name>
    <dbReference type="NCBI Taxonomy" id="230148"/>
    <lineage>
        <taxon>Eukaryota</taxon>
        <taxon>Metazoa</taxon>
        <taxon>Chordata</taxon>
        <taxon>Craniata</taxon>
        <taxon>Vertebrata</taxon>
        <taxon>Euteleostomi</taxon>
        <taxon>Actinopterygii</taxon>
        <taxon>Neopterygii</taxon>
        <taxon>Teleostei</taxon>
        <taxon>Neoteleostei</taxon>
        <taxon>Acanthomorphata</taxon>
        <taxon>Eupercaria</taxon>
        <taxon>Perciformes</taxon>
        <taxon>Cottioidei</taxon>
        <taxon>Cottales</taxon>
        <taxon>Liparidae</taxon>
        <taxon>Liparis</taxon>
    </lineage>
</organism>
<dbReference type="InterPro" id="IPR036726">
    <property type="entry name" value="GTP1_OBG_dom_sf"/>
</dbReference>
<evidence type="ECO:0000313" key="7">
    <source>
        <dbReference type="EMBL" id="TNN43112.1"/>
    </source>
</evidence>
<dbReference type="PROSITE" id="PS51710">
    <property type="entry name" value="G_OBG"/>
    <property type="match status" value="1"/>
</dbReference>
<dbReference type="EMBL" id="SRLO01000989">
    <property type="protein sequence ID" value="TNN43112.1"/>
    <property type="molecule type" value="Genomic_DNA"/>
</dbReference>
<keyword evidence="3" id="KW-0342">GTP-binding</keyword>
<sequence length="352" mass="38269">MLATLSRTKSVRRLAADIRSYYMVGTEVRRSESRSGCSAAAAAAAAAWRRRVPGGVRGTRHFVDQRRVKLLAGSGGKGASSFHSEPRKEWGGPDGGNGGDGGSIIIKADKFVKSLAQVVPIYKGEDGQSGGNKNCYGKNGVQSYIPVPMGTVVKEDGEMVVDLSEHSQEYLAVFGGAGGKGNRFFLTNENRAPMNTTPGVAGQERVLQLELRTMAHAGLVGFPNAVADIPGIIRGAHLNRGLGIAFLRHIERCPFLLYVLDMSTPEPWEQLQHLRYELDQYEPGLSQRPQAIVANKMDLPGAREKIEALTSRVTQRVIPVSALTGQNTEELILHLRELYDGYLCGEGKPTRW</sequence>
<dbReference type="GO" id="GO:0005739">
    <property type="term" value="C:mitochondrion"/>
    <property type="evidence" value="ECO:0007669"/>
    <property type="project" value="TreeGrafter"/>
</dbReference>
<evidence type="ECO:0000259" key="6">
    <source>
        <dbReference type="PROSITE" id="PS51883"/>
    </source>
</evidence>
<dbReference type="GO" id="GO:0042254">
    <property type="term" value="P:ribosome biogenesis"/>
    <property type="evidence" value="ECO:0007669"/>
    <property type="project" value="UniProtKB-UniRule"/>
</dbReference>
<evidence type="ECO:0000259" key="5">
    <source>
        <dbReference type="PROSITE" id="PS51710"/>
    </source>
</evidence>
<proteinExistence type="inferred from homology"/>
<protein>
    <submittedName>
        <fullName evidence="7">Mitochondrial ribosome-associated GTPase 2</fullName>
    </submittedName>
</protein>
<dbReference type="SUPFAM" id="SSF52540">
    <property type="entry name" value="P-loop containing nucleoside triphosphate hydrolases"/>
    <property type="match status" value="1"/>
</dbReference>
<dbReference type="InterPro" id="IPR006169">
    <property type="entry name" value="GTP1_OBG_dom"/>
</dbReference>
<feature type="domain" description="Obg" evidence="6">
    <location>
        <begin position="60"/>
        <end position="214"/>
    </location>
</feature>
<dbReference type="InterPro" id="IPR027417">
    <property type="entry name" value="P-loop_NTPase"/>
</dbReference>
<dbReference type="GO" id="GO:0005525">
    <property type="term" value="F:GTP binding"/>
    <property type="evidence" value="ECO:0007669"/>
    <property type="project" value="UniProtKB-KW"/>
</dbReference>
<dbReference type="AlphaFoldDB" id="A0A4Z2FRV5"/>
<keyword evidence="2" id="KW-0547">Nucleotide-binding</keyword>
<feature type="region of interest" description="Disordered" evidence="4">
    <location>
        <begin position="74"/>
        <end position="99"/>
    </location>
</feature>
<reference evidence="7 8" key="1">
    <citation type="submission" date="2019-03" db="EMBL/GenBank/DDBJ databases">
        <title>First draft genome of Liparis tanakae, snailfish: a comprehensive survey of snailfish specific genes.</title>
        <authorList>
            <person name="Kim W."/>
            <person name="Song I."/>
            <person name="Jeong J.-H."/>
            <person name="Kim D."/>
            <person name="Kim S."/>
            <person name="Ryu S."/>
            <person name="Song J.Y."/>
            <person name="Lee S.K."/>
        </authorList>
    </citation>
    <scope>NUCLEOTIDE SEQUENCE [LARGE SCALE GENOMIC DNA]</scope>
    <source>
        <tissue evidence="7">Muscle</tissue>
    </source>
</reference>
<keyword evidence="8" id="KW-1185">Reference proteome</keyword>
<dbReference type="FunFam" id="2.70.210.12:FF:000001">
    <property type="entry name" value="GTPase Obg"/>
    <property type="match status" value="1"/>
</dbReference>
<dbReference type="Gene3D" id="3.40.50.300">
    <property type="entry name" value="P-loop containing nucleotide triphosphate hydrolases"/>
    <property type="match status" value="1"/>
</dbReference>
<dbReference type="PROSITE" id="PS51883">
    <property type="entry name" value="OBG"/>
    <property type="match status" value="1"/>
</dbReference>
<feature type="domain" description="OBG-type G" evidence="5">
    <location>
        <begin position="226"/>
        <end position="340"/>
    </location>
</feature>
<dbReference type="OrthoDB" id="347018at2759"/>
<dbReference type="InterPro" id="IPR045086">
    <property type="entry name" value="OBG_GTPase"/>
</dbReference>
<dbReference type="Gene3D" id="2.70.210.12">
    <property type="entry name" value="GTP1/OBG domain"/>
    <property type="match status" value="1"/>
</dbReference>
<dbReference type="Proteomes" id="UP000314294">
    <property type="component" value="Unassembled WGS sequence"/>
</dbReference>
<dbReference type="Pfam" id="PF01926">
    <property type="entry name" value="MMR_HSR1"/>
    <property type="match status" value="1"/>
</dbReference>
<comment type="similarity">
    <text evidence="1">Belongs to the TRAFAC class OBG-HflX-like GTPase superfamily. OBG GTPase family.</text>
</comment>
<name>A0A4Z2FRV5_9TELE</name>
<evidence type="ECO:0000256" key="3">
    <source>
        <dbReference type="ARBA" id="ARBA00023134"/>
    </source>
</evidence>
<accession>A0A4Z2FRV5</accession>
<dbReference type="GO" id="GO:0003924">
    <property type="term" value="F:GTPase activity"/>
    <property type="evidence" value="ECO:0007669"/>
    <property type="project" value="InterPro"/>
</dbReference>
<gene>
    <name evidence="7" type="primary">MTG2</name>
    <name evidence="7" type="ORF">EYF80_046696</name>
</gene>
<dbReference type="PANTHER" id="PTHR11702:SF31">
    <property type="entry name" value="MITOCHONDRIAL RIBOSOME-ASSOCIATED GTPASE 2"/>
    <property type="match status" value="1"/>
</dbReference>
<dbReference type="PRINTS" id="PR00326">
    <property type="entry name" value="GTP1OBG"/>
</dbReference>
<dbReference type="PANTHER" id="PTHR11702">
    <property type="entry name" value="DEVELOPMENTALLY REGULATED GTP-BINDING PROTEIN-RELATED"/>
    <property type="match status" value="1"/>
</dbReference>
<comment type="caution">
    <text evidence="7">The sequence shown here is derived from an EMBL/GenBank/DDBJ whole genome shotgun (WGS) entry which is preliminary data.</text>
</comment>
<evidence type="ECO:0000256" key="1">
    <source>
        <dbReference type="ARBA" id="ARBA00007699"/>
    </source>
</evidence>
<evidence type="ECO:0000256" key="4">
    <source>
        <dbReference type="SAM" id="MobiDB-lite"/>
    </source>
</evidence>
<dbReference type="Pfam" id="PF01018">
    <property type="entry name" value="GTP1_OBG"/>
    <property type="match status" value="1"/>
</dbReference>